<evidence type="ECO:0000256" key="2">
    <source>
        <dbReference type="ARBA" id="ARBA00022723"/>
    </source>
</evidence>
<dbReference type="PANTHER" id="PTHR13799:SF14">
    <property type="entry name" value="GTP CYCLOHYDROLASE 1 TYPE 2 HOMOLOG"/>
    <property type="match status" value="1"/>
</dbReference>
<dbReference type="RefSeq" id="WP_008042473.1">
    <property type="nucleotide sequence ID" value="NZ_CH724149.1"/>
</dbReference>
<dbReference type="Proteomes" id="UP000005953">
    <property type="component" value="Unassembled WGS sequence"/>
</dbReference>
<dbReference type="NCBIfam" id="TIGR00486">
    <property type="entry name" value="YbgI_SA1388"/>
    <property type="match status" value="1"/>
</dbReference>
<comment type="similarity">
    <text evidence="1">Belongs to the GTP cyclohydrolase I type 2/NIF3 family.</text>
</comment>
<dbReference type="GO" id="GO:0005737">
    <property type="term" value="C:cytoplasm"/>
    <property type="evidence" value="ECO:0007669"/>
    <property type="project" value="TreeGrafter"/>
</dbReference>
<dbReference type="STRING" id="314283.MED297_13082"/>
<gene>
    <name evidence="4" type="ORF">MED297_13082</name>
</gene>
<dbReference type="AlphaFoldDB" id="A4BC92"/>
<dbReference type="GO" id="GO:0046872">
    <property type="term" value="F:metal ion binding"/>
    <property type="evidence" value="ECO:0007669"/>
    <property type="project" value="UniProtKB-KW"/>
</dbReference>
<keyword evidence="2 3" id="KW-0479">Metal-binding</keyword>
<keyword evidence="5" id="KW-1185">Reference proteome</keyword>
<dbReference type="EMBL" id="AAOE01000005">
    <property type="protein sequence ID" value="EAR10158.1"/>
    <property type="molecule type" value="Genomic_DNA"/>
</dbReference>
<evidence type="ECO:0000256" key="3">
    <source>
        <dbReference type="PIRSR" id="PIRSR602678-1"/>
    </source>
</evidence>
<proteinExistence type="inferred from homology"/>
<evidence type="ECO:0000313" key="4">
    <source>
        <dbReference type="EMBL" id="EAR10158.1"/>
    </source>
</evidence>
<dbReference type="OrthoDB" id="9800881at2"/>
<feature type="binding site" evidence="3">
    <location>
        <position position="66"/>
    </location>
    <ligand>
        <name>a divalent metal cation</name>
        <dbReference type="ChEBI" id="CHEBI:60240"/>
        <label>1</label>
    </ligand>
</feature>
<dbReference type="PANTHER" id="PTHR13799">
    <property type="entry name" value="NGG1 INTERACTING FACTOR 3"/>
    <property type="match status" value="1"/>
</dbReference>
<feature type="binding site" evidence="3">
    <location>
        <position position="65"/>
    </location>
    <ligand>
        <name>a divalent metal cation</name>
        <dbReference type="ChEBI" id="CHEBI:60240"/>
        <label>1</label>
    </ligand>
</feature>
<accession>A4BC92</accession>
<feature type="binding site" evidence="3">
    <location>
        <position position="103"/>
    </location>
    <ligand>
        <name>a divalent metal cation</name>
        <dbReference type="ChEBI" id="CHEBI:60240"/>
        <label>1</label>
    </ligand>
</feature>
<name>A4BC92_9GAMM</name>
<feature type="binding site" evidence="3">
    <location>
        <position position="221"/>
    </location>
    <ligand>
        <name>a divalent metal cation</name>
        <dbReference type="ChEBI" id="CHEBI:60240"/>
        <label>1</label>
    </ligand>
</feature>
<protein>
    <submittedName>
        <fullName evidence="4">NIF3</fullName>
    </submittedName>
</protein>
<dbReference type="Pfam" id="PF01784">
    <property type="entry name" value="DUF34_NIF3"/>
    <property type="match status" value="1"/>
</dbReference>
<feature type="binding site" evidence="3">
    <location>
        <position position="217"/>
    </location>
    <ligand>
        <name>a divalent metal cation</name>
        <dbReference type="ChEBI" id="CHEBI:60240"/>
        <label>1</label>
    </ligand>
</feature>
<dbReference type="HOGENOM" id="CLU_037423_3_0_6"/>
<dbReference type="Gene3D" id="3.40.1390.30">
    <property type="entry name" value="NIF3 (NGG1p interacting factor 3)-like"/>
    <property type="match status" value="2"/>
</dbReference>
<evidence type="ECO:0000313" key="5">
    <source>
        <dbReference type="Proteomes" id="UP000005953"/>
    </source>
</evidence>
<comment type="caution">
    <text evidence="4">The sequence shown here is derived from an EMBL/GenBank/DDBJ whole genome shotgun (WGS) entry which is preliminary data.</text>
</comment>
<dbReference type="InterPro" id="IPR002678">
    <property type="entry name" value="DUF34/NIF3"/>
</dbReference>
<sequence length="249" mass="27075">MPVQRSELQAYLAELLDVDAFKDYCPNGLQVEGCDVIERVVTGVTASQRLIEEAIAHNAQAIIVHHGYFWKGESPSLTGIRKTRVATLLEHDISLFAYHLPLDAHEQFGNNVQLARQMGWTIEGNLTSSIALMGRLDGGETGGSLQRKLSDALDFDVLHVGEEADDIETIAWCTGAAQGELEKAIEADVDAFVSGEISEPTVHLAQESGVHYYAAGHHATERGGVKALGDHLVHQFGIDVQFIDLPIPV</sequence>
<organism evidence="4 5">
    <name type="scientific">Reinekea blandensis MED297</name>
    <dbReference type="NCBI Taxonomy" id="314283"/>
    <lineage>
        <taxon>Bacteria</taxon>
        <taxon>Pseudomonadati</taxon>
        <taxon>Pseudomonadota</taxon>
        <taxon>Gammaproteobacteria</taxon>
        <taxon>Oceanospirillales</taxon>
        <taxon>Saccharospirillaceae</taxon>
        <taxon>Reinekea</taxon>
    </lineage>
</organism>
<dbReference type="SUPFAM" id="SSF102705">
    <property type="entry name" value="NIF3 (NGG1p interacting factor 3)-like"/>
    <property type="match status" value="1"/>
</dbReference>
<reference evidence="4 5" key="1">
    <citation type="submission" date="2006-02" db="EMBL/GenBank/DDBJ databases">
        <authorList>
            <person name="Pinhassi J."/>
            <person name="Pedros-Alio C."/>
            <person name="Ferriera S."/>
            <person name="Johnson J."/>
            <person name="Kravitz S."/>
            <person name="Halpern A."/>
            <person name="Remington K."/>
            <person name="Beeson K."/>
            <person name="Tran B."/>
            <person name="Rogers Y.-H."/>
            <person name="Friedman R."/>
            <person name="Venter J.C."/>
        </authorList>
    </citation>
    <scope>NUCLEOTIDE SEQUENCE [LARGE SCALE GENOMIC DNA]</scope>
    <source>
        <strain evidence="4 5">MED297</strain>
    </source>
</reference>
<dbReference type="InterPro" id="IPR036069">
    <property type="entry name" value="DUF34/NIF3_sf"/>
</dbReference>
<evidence type="ECO:0000256" key="1">
    <source>
        <dbReference type="ARBA" id="ARBA00006964"/>
    </source>
</evidence>